<reference evidence="3 4" key="1">
    <citation type="journal article" date="2008" name="Science">
        <title>The Physcomitrella genome reveals evolutionary insights into the conquest of land by plants.</title>
        <authorList>
            <person name="Rensing S."/>
            <person name="Lang D."/>
            <person name="Zimmer A."/>
            <person name="Terry A."/>
            <person name="Salamov A."/>
            <person name="Shapiro H."/>
            <person name="Nishiyama T."/>
            <person name="Perroud P.-F."/>
            <person name="Lindquist E."/>
            <person name="Kamisugi Y."/>
            <person name="Tanahashi T."/>
            <person name="Sakakibara K."/>
            <person name="Fujita T."/>
            <person name="Oishi K."/>
            <person name="Shin-I T."/>
            <person name="Kuroki Y."/>
            <person name="Toyoda A."/>
            <person name="Suzuki Y."/>
            <person name="Hashimoto A."/>
            <person name="Yamaguchi K."/>
            <person name="Sugano A."/>
            <person name="Kohara Y."/>
            <person name="Fujiyama A."/>
            <person name="Anterola A."/>
            <person name="Aoki S."/>
            <person name="Ashton N."/>
            <person name="Barbazuk W.B."/>
            <person name="Barker E."/>
            <person name="Bennetzen J."/>
            <person name="Bezanilla M."/>
            <person name="Blankenship R."/>
            <person name="Cho S.H."/>
            <person name="Dutcher S."/>
            <person name="Estelle M."/>
            <person name="Fawcett J.A."/>
            <person name="Gundlach H."/>
            <person name="Hanada K."/>
            <person name="Heyl A."/>
            <person name="Hicks K.A."/>
            <person name="Hugh J."/>
            <person name="Lohr M."/>
            <person name="Mayer K."/>
            <person name="Melkozernov A."/>
            <person name="Murata T."/>
            <person name="Nelson D."/>
            <person name="Pils B."/>
            <person name="Prigge M."/>
            <person name="Reiss B."/>
            <person name="Renner T."/>
            <person name="Rombauts S."/>
            <person name="Rushton P."/>
            <person name="Sanderfoot A."/>
            <person name="Schween G."/>
            <person name="Shiu S.-H."/>
            <person name="Stueber K."/>
            <person name="Theodoulou F.L."/>
            <person name="Tu H."/>
            <person name="Van de Peer Y."/>
            <person name="Verrier P.J."/>
            <person name="Waters E."/>
            <person name="Wood A."/>
            <person name="Yang L."/>
            <person name="Cove D."/>
            <person name="Cuming A."/>
            <person name="Hasebe M."/>
            <person name="Lucas S."/>
            <person name="Mishler D.B."/>
            <person name="Reski R."/>
            <person name="Grigoriev I."/>
            <person name="Quatrano R.S."/>
            <person name="Boore J.L."/>
        </authorList>
    </citation>
    <scope>NUCLEOTIDE SEQUENCE [LARGE SCALE GENOMIC DNA]</scope>
    <source>
        <strain evidence="3 4">cv. Gransden 2004</strain>
    </source>
</reference>
<dbReference type="Gramene" id="Pp3c23_18760V3.4">
    <property type="protein sequence ID" value="PAC:32949390.CDS.1"/>
    <property type="gene ID" value="Pp3c23_18760"/>
</dbReference>
<dbReference type="Proteomes" id="UP000006727">
    <property type="component" value="Chromosome 23"/>
</dbReference>
<name>A0A7I3ZFQ7_PHYPA</name>
<evidence type="ECO:0000256" key="2">
    <source>
        <dbReference type="SAM" id="Phobius"/>
    </source>
</evidence>
<keyword evidence="2" id="KW-0812">Transmembrane</keyword>
<dbReference type="AlphaFoldDB" id="A0A7I3ZFQ7"/>
<keyword evidence="4" id="KW-1185">Reference proteome</keyword>
<evidence type="ECO:0000256" key="1">
    <source>
        <dbReference type="SAM" id="MobiDB-lite"/>
    </source>
</evidence>
<reference evidence="3" key="3">
    <citation type="submission" date="2020-12" db="UniProtKB">
        <authorList>
            <consortium name="EnsemblPlants"/>
        </authorList>
    </citation>
    <scope>IDENTIFICATION</scope>
</reference>
<protein>
    <submittedName>
        <fullName evidence="3">Uncharacterized protein</fullName>
    </submittedName>
</protein>
<dbReference type="EMBL" id="ABEU02000023">
    <property type="status" value="NOT_ANNOTATED_CDS"/>
    <property type="molecule type" value="Genomic_DNA"/>
</dbReference>
<keyword evidence="2" id="KW-1133">Transmembrane helix</keyword>
<feature type="region of interest" description="Disordered" evidence="1">
    <location>
        <begin position="1"/>
        <end position="21"/>
    </location>
</feature>
<feature type="transmembrane region" description="Helical" evidence="2">
    <location>
        <begin position="44"/>
        <end position="65"/>
    </location>
</feature>
<dbReference type="EnsemblPlants" id="Pp3c23_18760V3.4">
    <property type="protein sequence ID" value="PAC:32949390.CDS.1"/>
    <property type="gene ID" value="Pp3c23_18760"/>
</dbReference>
<sequence length="134" mass="15054">MHTHRQCVTSSHLISSGATTETTRELENRGFKKRYIKGPVHRKLSTTAAFVFVCLCLFFVSLFLVNYRRGGGLSLGPAAAESRRRCQIIIENVEVPGRNWKCGAGWRGGCGHDSRMWVMSLRVGAMSGRRGRRR</sequence>
<keyword evidence="2" id="KW-0472">Membrane</keyword>
<organism evidence="3 4">
    <name type="scientific">Physcomitrium patens</name>
    <name type="common">Spreading-leaved earth moss</name>
    <name type="synonym">Physcomitrella patens</name>
    <dbReference type="NCBI Taxonomy" id="3218"/>
    <lineage>
        <taxon>Eukaryota</taxon>
        <taxon>Viridiplantae</taxon>
        <taxon>Streptophyta</taxon>
        <taxon>Embryophyta</taxon>
        <taxon>Bryophyta</taxon>
        <taxon>Bryophytina</taxon>
        <taxon>Bryopsida</taxon>
        <taxon>Funariidae</taxon>
        <taxon>Funariales</taxon>
        <taxon>Funariaceae</taxon>
        <taxon>Physcomitrium</taxon>
    </lineage>
</organism>
<proteinExistence type="predicted"/>
<evidence type="ECO:0000313" key="4">
    <source>
        <dbReference type="Proteomes" id="UP000006727"/>
    </source>
</evidence>
<dbReference type="InParanoid" id="A0A7I3ZFQ7"/>
<accession>A0A7I3ZFQ7</accession>
<reference evidence="3 4" key="2">
    <citation type="journal article" date="2018" name="Plant J.">
        <title>The Physcomitrella patens chromosome-scale assembly reveals moss genome structure and evolution.</title>
        <authorList>
            <person name="Lang D."/>
            <person name="Ullrich K.K."/>
            <person name="Murat F."/>
            <person name="Fuchs J."/>
            <person name="Jenkins J."/>
            <person name="Haas F.B."/>
            <person name="Piednoel M."/>
            <person name="Gundlach H."/>
            <person name="Van Bel M."/>
            <person name="Meyberg R."/>
            <person name="Vives C."/>
            <person name="Morata J."/>
            <person name="Symeonidi A."/>
            <person name="Hiss M."/>
            <person name="Muchero W."/>
            <person name="Kamisugi Y."/>
            <person name="Saleh O."/>
            <person name="Blanc G."/>
            <person name="Decker E.L."/>
            <person name="van Gessel N."/>
            <person name="Grimwood J."/>
            <person name="Hayes R.D."/>
            <person name="Graham S.W."/>
            <person name="Gunter L.E."/>
            <person name="McDaniel S.F."/>
            <person name="Hoernstein S.N.W."/>
            <person name="Larsson A."/>
            <person name="Li F.W."/>
            <person name="Perroud P.F."/>
            <person name="Phillips J."/>
            <person name="Ranjan P."/>
            <person name="Rokshar D.S."/>
            <person name="Rothfels C.J."/>
            <person name="Schneider L."/>
            <person name="Shu S."/>
            <person name="Stevenson D.W."/>
            <person name="Thummler F."/>
            <person name="Tillich M."/>
            <person name="Villarreal Aguilar J.C."/>
            <person name="Widiez T."/>
            <person name="Wong G.K."/>
            <person name="Wymore A."/>
            <person name="Zhang Y."/>
            <person name="Zimmer A.D."/>
            <person name="Quatrano R.S."/>
            <person name="Mayer K.F.X."/>
            <person name="Goodstein D."/>
            <person name="Casacuberta J.M."/>
            <person name="Vandepoele K."/>
            <person name="Reski R."/>
            <person name="Cuming A.C."/>
            <person name="Tuskan G.A."/>
            <person name="Maumus F."/>
            <person name="Salse J."/>
            <person name="Schmutz J."/>
            <person name="Rensing S.A."/>
        </authorList>
    </citation>
    <scope>NUCLEOTIDE SEQUENCE [LARGE SCALE GENOMIC DNA]</scope>
    <source>
        <strain evidence="3 4">cv. Gransden 2004</strain>
    </source>
</reference>
<evidence type="ECO:0000313" key="3">
    <source>
        <dbReference type="EnsemblPlants" id="PAC:32949390.CDS.1"/>
    </source>
</evidence>